<feature type="compositionally biased region" description="Polar residues" evidence="1">
    <location>
        <begin position="202"/>
        <end position="211"/>
    </location>
</feature>
<dbReference type="STRING" id="1569628.A0A316UGY8"/>
<feature type="region of interest" description="Disordered" evidence="1">
    <location>
        <begin position="1"/>
        <end position="59"/>
    </location>
</feature>
<keyword evidence="3" id="KW-1185">Reference proteome</keyword>
<gene>
    <name evidence="2" type="ORF">BDZ90DRAFT_235011</name>
</gene>
<proteinExistence type="predicted"/>
<feature type="region of interest" description="Disordered" evidence="1">
    <location>
        <begin position="174"/>
        <end position="211"/>
    </location>
</feature>
<dbReference type="EMBL" id="KZ819681">
    <property type="protein sequence ID" value="PWN24460.1"/>
    <property type="molecule type" value="Genomic_DNA"/>
</dbReference>
<evidence type="ECO:0000313" key="3">
    <source>
        <dbReference type="Proteomes" id="UP000245884"/>
    </source>
</evidence>
<evidence type="ECO:0000313" key="2">
    <source>
        <dbReference type="EMBL" id="PWN24460.1"/>
    </source>
</evidence>
<dbReference type="GeneID" id="37029052"/>
<accession>A0A316UGY8</accession>
<feature type="compositionally biased region" description="Low complexity" evidence="1">
    <location>
        <begin position="1"/>
        <end position="11"/>
    </location>
</feature>
<dbReference type="OrthoDB" id="203678at2759"/>
<reference evidence="2 3" key="1">
    <citation type="journal article" date="2018" name="Mol. Biol. Evol.">
        <title>Broad Genomic Sampling Reveals a Smut Pathogenic Ancestry of the Fungal Clade Ustilaginomycotina.</title>
        <authorList>
            <person name="Kijpornyongpan T."/>
            <person name="Mondo S.J."/>
            <person name="Barry K."/>
            <person name="Sandor L."/>
            <person name="Lee J."/>
            <person name="Lipzen A."/>
            <person name="Pangilinan J."/>
            <person name="LaButti K."/>
            <person name="Hainaut M."/>
            <person name="Henrissat B."/>
            <person name="Grigoriev I.V."/>
            <person name="Spatafora J.W."/>
            <person name="Aime M.C."/>
        </authorList>
    </citation>
    <scope>NUCLEOTIDE SEQUENCE [LARGE SCALE GENOMIC DNA]</scope>
    <source>
        <strain evidence="2 3">MCA 5214</strain>
    </source>
</reference>
<name>A0A316UGY8_9BASI</name>
<sequence>MAATSRSTAPARSDRDRLRDYYGLAGPDDQAASSSAAASSSSSPSLGPTSAPSKPSRDALPTSIPCLLRCHASLLTSMRELDGERQSLVYNHHGDLVAASQTISKMKEQSDQLTATLQGLQRGLEGMGKWEGQLAGMESVGGVRKGRQETGVDIEKDVAPIVTLPERLRDAAALRAASEGRDEEAAESARGLEQGESACAVSGSSGRAHQV</sequence>
<protein>
    <recommendedName>
        <fullName evidence="4">Vacuolar protein sorting-associated protein 51 homolog</fullName>
    </recommendedName>
</protein>
<organism evidence="2 3">
    <name type="scientific">Jaminaea rosea</name>
    <dbReference type="NCBI Taxonomy" id="1569628"/>
    <lineage>
        <taxon>Eukaryota</taxon>
        <taxon>Fungi</taxon>
        <taxon>Dikarya</taxon>
        <taxon>Basidiomycota</taxon>
        <taxon>Ustilaginomycotina</taxon>
        <taxon>Exobasidiomycetes</taxon>
        <taxon>Microstromatales</taxon>
        <taxon>Microstromatales incertae sedis</taxon>
        <taxon>Jaminaea</taxon>
    </lineage>
</organism>
<dbReference type="Proteomes" id="UP000245884">
    <property type="component" value="Unassembled WGS sequence"/>
</dbReference>
<dbReference type="RefSeq" id="XP_025359072.1">
    <property type="nucleotide sequence ID" value="XM_025507229.1"/>
</dbReference>
<evidence type="ECO:0000256" key="1">
    <source>
        <dbReference type="SAM" id="MobiDB-lite"/>
    </source>
</evidence>
<dbReference type="Pfam" id="PF08700">
    <property type="entry name" value="VPS51_Exo84_N"/>
    <property type="match status" value="1"/>
</dbReference>
<feature type="compositionally biased region" description="Low complexity" evidence="1">
    <location>
        <begin position="31"/>
        <end position="53"/>
    </location>
</feature>
<evidence type="ECO:0008006" key="4">
    <source>
        <dbReference type="Google" id="ProtNLM"/>
    </source>
</evidence>
<dbReference type="AlphaFoldDB" id="A0A316UGY8"/>